<evidence type="ECO:0000313" key="2">
    <source>
        <dbReference type="EMBL" id="QHU13337.1"/>
    </source>
</evidence>
<reference evidence="2" key="1">
    <citation type="journal article" date="2020" name="Nature">
        <title>Giant virus diversity and host interactions through global metagenomics.</title>
        <authorList>
            <person name="Schulz F."/>
            <person name="Roux S."/>
            <person name="Paez-Espino D."/>
            <person name="Jungbluth S."/>
            <person name="Walsh D.A."/>
            <person name="Denef V.J."/>
            <person name="McMahon K.D."/>
            <person name="Konstantinidis K.T."/>
            <person name="Eloe-Fadrosh E.A."/>
            <person name="Kyrpides N.C."/>
            <person name="Woyke T."/>
        </authorList>
    </citation>
    <scope>NUCLEOTIDE SEQUENCE</scope>
    <source>
        <strain evidence="2">GVMAG-S-1101178-127</strain>
    </source>
</reference>
<accession>A0A6C0K9G7</accession>
<organism evidence="2">
    <name type="scientific">viral metagenome</name>
    <dbReference type="NCBI Taxonomy" id="1070528"/>
    <lineage>
        <taxon>unclassified sequences</taxon>
        <taxon>metagenomes</taxon>
        <taxon>organismal metagenomes</taxon>
    </lineage>
</organism>
<protein>
    <submittedName>
        <fullName evidence="2">Uncharacterized protein</fullName>
    </submittedName>
</protein>
<dbReference type="AlphaFoldDB" id="A0A6C0K9G7"/>
<evidence type="ECO:0000256" key="1">
    <source>
        <dbReference type="SAM" id="MobiDB-lite"/>
    </source>
</evidence>
<feature type="region of interest" description="Disordered" evidence="1">
    <location>
        <begin position="60"/>
        <end position="87"/>
    </location>
</feature>
<sequence>MPSLSALHHELKIAKDIVHIAHTGKHLVSGKEDTLLHEMYKKKPELVRQAEEKVAALEAAIRAKESKPKPRKTRKAKKGGRTRRRRM</sequence>
<proteinExistence type="predicted"/>
<name>A0A6C0K9G7_9ZZZZ</name>
<feature type="compositionally biased region" description="Basic residues" evidence="1">
    <location>
        <begin position="69"/>
        <end position="87"/>
    </location>
</feature>
<dbReference type="EMBL" id="MN740818">
    <property type="protein sequence ID" value="QHU13337.1"/>
    <property type="molecule type" value="Genomic_DNA"/>
</dbReference>